<sequence length="191" mass="21529">MWVCDILVVEKILDSNDGSIVQNSSVHNTVPTFSNNIPFCETARGEFHFLHAVPPTPPYVRILHRHLAAVGPATGNFALHHCCHRFNLDLHARLLLRITLHVTNLARRGRGEIRGLNHHDLLRHQRDAPGAVFRRQLPPLPAPAAPQAQEEDENQNHHREDDQNSHQHEKLQADTRGCAGLSHLCCLLTFP</sequence>
<reference evidence="2 3" key="1">
    <citation type="journal article" date="2023" name="Life. Sci Alliance">
        <title>Evolutionary insights into 3D genome organization and epigenetic landscape of Vigna mungo.</title>
        <authorList>
            <person name="Junaid A."/>
            <person name="Singh B."/>
            <person name="Bhatia S."/>
        </authorList>
    </citation>
    <scope>NUCLEOTIDE SEQUENCE [LARGE SCALE GENOMIC DNA]</scope>
    <source>
        <strain evidence="2">Urdbean</strain>
    </source>
</reference>
<organism evidence="2 3">
    <name type="scientific">Vigna mungo</name>
    <name type="common">Black gram</name>
    <name type="synonym">Phaseolus mungo</name>
    <dbReference type="NCBI Taxonomy" id="3915"/>
    <lineage>
        <taxon>Eukaryota</taxon>
        <taxon>Viridiplantae</taxon>
        <taxon>Streptophyta</taxon>
        <taxon>Embryophyta</taxon>
        <taxon>Tracheophyta</taxon>
        <taxon>Spermatophyta</taxon>
        <taxon>Magnoliopsida</taxon>
        <taxon>eudicotyledons</taxon>
        <taxon>Gunneridae</taxon>
        <taxon>Pentapetalae</taxon>
        <taxon>rosids</taxon>
        <taxon>fabids</taxon>
        <taxon>Fabales</taxon>
        <taxon>Fabaceae</taxon>
        <taxon>Papilionoideae</taxon>
        <taxon>50 kb inversion clade</taxon>
        <taxon>NPAAA clade</taxon>
        <taxon>indigoferoid/millettioid clade</taxon>
        <taxon>Phaseoleae</taxon>
        <taxon>Vigna</taxon>
    </lineage>
</organism>
<name>A0AAQ3N6Z7_VIGMU</name>
<evidence type="ECO:0000313" key="2">
    <source>
        <dbReference type="EMBL" id="WVZ03637.1"/>
    </source>
</evidence>
<dbReference type="AlphaFoldDB" id="A0AAQ3N6Z7"/>
<keyword evidence="3" id="KW-1185">Reference proteome</keyword>
<feature type="region of interest" description="Disordered" evidence="1">
    <location>
        <begin position="135"/>
        <end position="171"/>
    </location>
</feature>
<evidence type="ECO:0000256" key="1">
    <source>
        <dbReference type="SAM" id="MobiDB-lite"/>
    </source>
</evidence>
<protein>
    <submittedName>
        <fullName evidence="2">Uncharacterized protein</fullName>
    </submittedName>
</protein>
<dbReference type="EMBL" id="CP144694">
    <property type="protein sequence ID" value="WVZ03637.1"/>
    <property type="molecule type" value="Genomic_DNA"/>
</dbReference>
<gene>
    <name evidence="2" type="ORF">V8G54_024443</name>
</gene>
<evidence type="ECO:0000313" key="3">
    <source>
        <dbReference type="Proteomes" id="UP001374535"/>
    </source>
</evidence>
<proteinExistence type="predicted"/>
<feature type="compositionally biased region" description="Basic and acidic residues" evidence="1">
    <location>
        <begin position="154"/>
        <end position="171"/>
    </location>
</feature>
<dbReference type="Proteomes" id="UP001374535">
    <property type="component" value="Chromosome 7"/>
</dbReference>
<accession>A0AAQ3N6Z7</accession>